<organism evidence="1 2">
    <name type="scientific">Algoriphagus antarcticus</name>
    <dbReference type="NCBI Taxonomy" id="238540"/>
    <lineage>
        <taxon>Bacteria</taxon>
        <taxon>Pseudomonadati</taxon>
        <taxon>Bacteroidota</taxon>
        <taxon>Cytophagia</taxon>
        <taxon>Cytophagales</taxon>
        <taxon>Cyclobacteriaceae</taxon>
        <taxon>Algoriphagus</taxon>
    </lineage>
</organism>
<dbReference type="AlphaFoldDB" id="A0A3E0DDG5"/>
<proteinExistence type="predicted"/>
<evidence type="ECO:0000313" key="1">
    <source>
        <dbReference type="EMBL" id="REG79588.1"/>
    </source>
</evidence>
<gene>
    <name evidence="1" type="ORF">C8N25_13025</name>
</gene>
<dbReference type="EMBL" id="QUNF01000030">
    <property type="protein sequence ID" value="REG79588.1"/>
    <property type="molecule type" value="Genomic_DNA"/>
</dbReference>
<comment type="caution">
    <text evidence="1">The sequence shown here is derived from an EMBL/GenBank/DDBJ whole genome shotgun (WGS) entry which is preliminary data.</text>
</comment>
<accession>A0A3E0DDG5</accession>
<reference evidence="1 2" key="1">
    <citation type="submission" date="2018-08" db="EMBL/GenBank/DDBJ databases">
        <title>Genomic Encyclopedia of Archaeal and Bacterial Type Strains, Phase II (KMG-II): from individual species to whole genera.</title>
        <authorList>
            <person name="Goeker M."/>
        </authorList>
    </citation>
    <scope>NUCLEOTIDE SEQUENCE [LARGE SCALE GENOMIC DNA]</scope>
    <source>
        <strain evidence="1 2">DSM 15986</strain>
    </source>
</reference>
<protein>
    <submittedName>
        <fullName evidence="1">Uncharacterized protein</fullName>
    </submittedName>
</protein>
<evidence type="ECO:0000313" key="2">
    <source>
        <dbReference type="Proteomes" id="UP000256405"/>
    </source>
</evidence>
<sequence>MYNFNIYFMASITNAVLNIAHDHQKKMARVKVTCKINFTSLELCQMKTCKGNWFKLKCQLWGEDSGLTGADDFLYTFGNVFFFPDATPSASETKTFEVEVGEGLLNEDFGTDEIYAKLILYNLTSMVTVRKKSNVVSHSF</sequence>
<name>A0A3E0DDG5_9BACT</name>
<dbReference type="Proteomes" id="UP000256405">
    <property type="component" value="Unassembled WGS sequence"/>
</dbReference>
<dbReference type="RefSeq" id="WP_140160624.1">
    <property type="nucleotide sequence ID" value="NZ_MSSW01000064.1"/>
</dbReference>
<keyword evidence="2" id="KW-1185">Reference proteome</keyword>